<dbReference type="EMBL" id="BAABAF010000005">
    <property type="protein sequence ID" value="GAA3763404.1"/>
    <property type="molecule type" value="Genomic_DNA"/>
</dbReference>
<gene>
    <name evidence="3" type="ORF">GCM10022240_14730</name>
</gene>
<feature type="compositionally biased region" description="Acidic residues" evidence="1">
    <location>
        <begin position="197"/>
        <end position="208"/>
    </location>
</feature>
<dbReference type="RefSeq" id="WP_344782119.1">
    <property type="nucleotide sequence ID" value="NZ_BAABAF010000005.1"/>
</dbReference>
<feature type="domain" description="HNH nuclease" evidence="2">
    <location>
        <begin position="459"/>
        <end position="511"/>
    </location>
</feature>
<proteinExistence type="predicted"/>
<comment type="caution">
    <text evidence="3">The sequence shown here is derived from an EMBL/GenBank/DDBJ whole genome shotgun (WGS) entry which is preliminary data.</text>
</comment>
<sequence length="571" mass="59847">MAIFTDIEAHAAMLRGVVGADVEAGGLPTLVAGLSDDQVVSLLTQTAALIRAAETVQVVATGVAASRSTRHAGQSGLAQQHGKNSATSLLQDLTGSTRSDAIKQVRAGEALFAGLAGGGETDDAAGSDGDSGGGGDADGTGTVPGDTCPPRPWHAPLGEALLAGRLSAAQHDAILRGLGEPPTIDAAAILAGAASETDGDAADSDDADAAPGQDGDAASGADGDAAPGDDLDAAAPDVIDALVSAARAQARLAWQIAAAQLVDEAQCRTVEDLAAQARAIRDLLDPEGAQRRFEQRYQQRAFRTWKDKDGIRHTHITHDDDGAQWVQAILDAALAPRRGVRFVDDAEKSRAQQLIDDPRTTEQLAYDLFLDLLRAGALADAETVFGTRQAGIRVIITQQAAAAADRGEPAVATVQDDTTTLPAWAATQRACDTGVSECLTDAAGNPLDLGREARLFAPKQKLTLAIRDGGCRWPACDRPAHYCEAHHIDGWATGGRTDIDRGILLCRFHHMQLHHGGWRITRHRKDDFVLHPPGGAEPIVLTTRLARQYLFRTTPPPAPRFHPEPQGVPAA</sequence>
<dbReference type="InterPro" id="IPR003870">
    <property type="entry name" value="DUF222"/>
</dbReference>
<evidence type="ECO:0000313" key="4">
    <source>
        <dbReference type="Proteomes" id="UP001500540"/>
    </source>
</evidence>
<organism evidence="3 4">
    <name type="scientific">Microbacterium kribbense</name>
    <dbReference type="NCBI Taxonomy" id="433645"/>
    <lineage>
        <taxon>Bacteria</taxon>
        <taxon>Bacillati</taxon>
        <taxon>Actinomycetota</taxon>
        <taxon>Actinomycetes</taxon>
        <taxon>Micrococcales</taxon>
        <taxon>Microbacteriaceae</taxon>
        <taxon>Microbacterium</taxon>
    </lineage>
</organism>
<keyword evidence="4" id="KW-1185">Reference proteome</keyword>
<name>A0ABP7GGS3_9MICO</name>
<evidence type="ECO:0000259" key="2">
    <source>
        <dbReference type="SMART" id="SM00507"/>
    </source>
</evidence>
<reference evidence="4" key="1">
    <citation type="journal article" date="2019" name="Int. J. Syst. Evol. Microbiol.">
        <title>The Global Catalogue of Microorganisms (GCM) 10K type strain sequencing project: providing services to taxonomists for standard genome sequencing and annotation.</title>
        <authorList>
            <consortium name="The Broad Institute Genomics Platform"/>
            <consortium name="The Broad Institute Genome Sequencing Center for Infectious Disease"/>
            <person name="Wu L."/>
            <person name="Ma J."/>
        </authorList>
    </citation>
    <scope>NUCLEOTIDE SEQUENCE [LARGE SCALE GENOMIC DNA]</scope>
    <source>
        <strain evidence="4">JCM 16950</strain>
    </source>
</reference>
<dbReference type="SMART" id="SM00507">
    <property type="entry name" value="HNHc"/>
    <property type="match status" value="1"/>
</dbReference>
<dbReference type="CDD" id="cd00085">
    <property type="entry name" value="HNHc"/>
    <property type="match status" value="1"/>
</dbReference>
<evidence type="ECO:0000313" key="3">
    <source>
        <dbReference type="EMBL" id="GAA3763404.1"/>
    </source>
</evidence>
<accession>A0ABP7GGS3</accession>
<dbReference type="InterPro" id="IPR003615">
    <property type="entry name" value="HNH_nuc"/>
</dbReference>
<dbReference type="Proteomes" id="UP001500540">
    <property type="component" value="Unassembled WGS sequence"/>
</dbReference>
<protein>
    <recommendedName>
        <fullName evidence="2">HNH nuclease domain-containing protein</fullName>
    </recommendedName>
</protein>
<dbReference type="Pfam" id="PF02720">
    <property type="entry name" value="DUF222"/>
    <property type="match status" value="1"/>
</dbReference>
<feature type="region of interest" description="Disordered" evidence="1">
    <location>
        <begin position="195"/>
        <end position="232"/>
    </location>
</feature>
<evidence type="ECO:0000256" key="1">
    <source>
        <dbReference type="SAM" id="MobiDB-lite"/>
    </source>
</evidence>
<feature type="region of interest" description="Disordered" evidence="1">
    <location>
        <begin position="118"/>
        <end position="156"/>
    </location>
</feature>
<feature type="compositionally biased region" description="Low complexity" evidence="1">
    <location>
        <begin position="209"/>
        <end position="226"/>
    </location>
</feature>
<feature type="compositionally biased region" description="Gly residues" evidence="1">
    <location>
        <begin position="129"/>
        <end position="138"/>
    </location>
</feature>